<dbReference type="GO" id="GO:0005637">
    <property type="term" value="C:nuclear inner membrane"/>
    <property type="evidence" value="ECO:0007669"/>
    <property type="project" value="UniProtKB-SubCell"/>
</dbReference>
<evidence type="ECO:0000313" key="12">
    <source>
        <dbReference type="EMBL" id="KAI1728277.1"/>
    </source>
</evidence>
<evidence type="ECO:0000256" key="11">
    <source>
        <dbReference type="RuleBase" id="RU368083"/>
    </source>
</evidence>
<evidence type="ECO:0000256" key="10">
    <source>
        <dbReference type="ARBA" id="ARBA00033467"/>
    </source>
</evidence>
<evidence type="ECO:0000256" key="9">
    <source>
        <dbReference type="ARBA" id="ARBA00023136"/>
    </source>
</evidence>
<evidence type="ECO:0000256" key="4">
    <source>
        <dbReference type="ARBA" id="ARBA00007141"/>
    </source>
</evidence>
<evidence type="ECO:0000256" key="3">
    <source>
        <dbReference type="ARBA" id="ARBA00004649"/>
    </source>
</evidence>
<reference evidence="12" key="1">
    <citation type="submission" date="2022-01" db="EMBL/GenBank/DDBJ databases">
        <title>Genome Sequence Resource for Two Populations of Ditylenchus destructor, the Migratory Endoparasitic Phytonematode.</title>
        <authorList>
            <person name="Zhang H."/>
            <person name="Lin R."/>
            <person name="Xie B."/>
        </authorList>
    </citation>
    <scope>NUCLEOTIDE SEQUENCE</scope>
    <source>
        <strain evidence="12">BazhouSP</strain>
    </source>
</reference>
<dbReference type="InterPro" id="IPR006716">
    <property type="entry name" value="ERG2_sigma1_rcpt-like"/>
</dbReference>
<dbReference type="PANTHER" id="PTHR10868">
    <property type="entry name" value="SIGMA 1-TYPE OPIOID RECEPTOR-RELATED"/>
    <property type="match status" value="1"/>
</dbReference>
<evidence type="ECO:0000256" key="5">
    <source>
        <dbReference type="ARBA" id="ARBA00020208"/>
    </source>
</evidence>
<keyword evidence="7" id="KW-0256">Endoplasmic reticulum</keyword>
<organism evidence="12 13">
    <name type="scientific">Ditylenchus destructor</name>
    <dbReference type="NCBI Taxonomy" id="166010"/>
    <lineage>
        <taxon>Eukaryota</taxon>
        <taxon>Metazoa</taxon>
        <taxon>Ecdysozoa</taxon>
        <taxon>Nematoda</taxon>
        <taxon>Chromadorea</taxon>
        <taxon>Rhabditida</taxon>
        <taxon>Tylenchina</taxon>
        <taxon>Tylenchomorpha</taxon>
        <taxon>Sphaerularioidea</taxon>
        <taxon>Anguinidae</taxon>
        <taxon>Anguininae</taxon>
        <taxon>Ditylenchus</taxon>
    </lineage>
</organism>
<dbReference type="EMBL" id="JAKKPZ010000001">
    <property type="protein sequence ID" value="KAI1728277.1"/>
    <property type="molecule type" value="Genomic_DNA"/>
</dbReference>
<keyword evidence="12" id="KW-0675">Receptor</keyword>
<dbReference type="Pfam" id="PF04622">
    <property type="entry name" value="ERG2_Sigma1R"/>
    <property type="match status" value="1"/>
</dbReference>
<proteinExistence type="inferred from homology"/>
<dbReference type="PANTHER" id="PTHR10868:SF1">
    <property type="entry name" value="SIGMA NON-OPIOID INTRACELLULAR RECEPTOR 1"/>
    <property type="match status" value="1"/>
</dbReference>
<evidence type="ECO:0000256" key="7">
    <source>
        <dbReference type="ARBA" id="ARBA00022824"/>
    </source>
</evidence>
<dbReference type="AlphaFoldDB" id="A0AAD4NDR9"/>
<keyword evidence="6" id="KW-0812">Transmembrane</keyword>
<sequence>MAFFFTKFFRNIILIAVLFNAINFYLKWKSYNISAKDFKTAAANSANENALSAISKLTSDLRRVYKEKVPYDLYWIPLSAGGLQLRAQFLYADWTEYIAILAAGGNTVGRSGFHWSNNTCTVLTGQLVRYSDALNGIVKESFTKGQNFRHGQFESYIYEFTEGTHVACYGRGFVPASALWTTTGAISNGDPLAVAKVFYVYGKTVFENTFSWVTQLFHHYKDKATKFEL</sequence>
<keyword evidence="9" id="KW-0472">Membrane</keyword>
<keyword evidence="8" id="KW-1133">Transmembrane helix</keyword>
<comment type="subcellular location">
    <subcellularLocation>
        <location evidence="2">Endoplasmic reticulum membrane</location>
    </subcellularLocation>
    <subcellularLocation>
        <location evidence="1">Nucleus inner membrane</location>
    </subcellularLocation>
    <subcellularLocation>
        <location evidence="3">Nucleus outer membrane</location>
    </subcellularLocation>
</comment>
<dbReference type="GO" id="GO:0005640">
    <property type="term" value="C:nuclear outer membrane"/>
    <property type="evidence" value="ECO:0007669"/>
    <property type="project" value="UniProtKB-SubCell"/>
</dbReference>
<comment type="caution">
    <text evidence="12">The sequence shown here is derived from an EMBL/GenBank/DDBJ whole genome shotgun (WGS) entry which is preliminary data.</text>
</comment>
<gene>
    <name evidence="12" type="ORF">DdX_00444</name>
</gene>
<name>A0AAD4NDR9_9BILA</name>
<keyword evidence="13" id="KW-1185">Reference proteome</keyword>
<protein>
    <recommendedName>
        <fullName evidence="5">Sigma non-opioid intracellular receptor 1</fullName>
    </recommendedName>
    <alternativeName>
        <fullName evidence="10">Sigma 1-type opioid receptor</fullName>
    </alternativeName>
</protein>
<accession>A0AAD4NDR9</accession>
<dbReference type="GO" id="GO:0005789">
    <property type="term" value="C:endoplasmic reticulum membrane"/>
    <property type="evidence" value="ECO:0007669"/>
    <property type="project" value="UniProtKB-SubCell"/>
</dbReference>
<evidence type="ECO:0000313" key="13">
    <source>
        <dbReference type="Proteomes" id="UP001201812"/>
    </source>
</evidence>
<evidence type="ECO:0000256" key="2">
    <source>
        <dbReference type="ARBA" id="ARBA00004586"/>
    </source>
</evidence>
<dbReference type="Proteomes" id="UP001201812">
    <property type="component" value="Unassembled WGS sequence"/>
</dbReference>
<evidence type="ECO:0000256" key="1">
    <source>
        <dbReference type="ARBA" id="ARBA00004540"/>
    </source>
</evidence>
<comment type="similarity">
    <text evidence="4 11">Belongs to the ERG2 family.</text>
</comment>
<evidence type="ECO:0000256" key="6">
    <source>
        <dbReference type="ARBA" id="ARBA00022692"/>
    </source>
</evidence>
<evidence type="ECO:0000256" key="8">
    <source>
        <dbReference type="ARBA" id="ARBA00022989"/>
    </source>
</evidence>